<dbReference type="GO" id="GO:0071470">
    <property type="term" value="P:cellular response to osmotic stress"/>
    <property type="evidence" value="ECO:0007669"/>
    <property type="project" value="InterPro"/>
</dbReference>
<dbReference type="InterPro" id="IPR010920">
    <property type="entry name" value="LSM_dom_sf"/>
</dbReference>
<evidence type="ECO:0000259" key="6">
    <source>
        <dbReference type="Pfam" id="PF00924"/>
    </source>
</evidence>
<gene>
    <name evidence="7" type="ORF">SAMN04488588_1176</name>
</gene>
<feature type="transmembrane region" description="Helical" evidence="5">
    <location>
        <begin position="69"/>
        <end position="89"/>
    </location>
</feature>
<keyword evidence="2 5" id="KW-0812">Transmembrane</keyword>
<dbReference type="InterPro" id="IPR023408">
    <property type="entry name" value="MscS_beta-dom_sf"/>
</dbReference>
<feature type="transmembrane region" description="Helical" evidence="5">
    <location>
        <begin position="20"/>
        <end position="41"/>
    </location>
</feature>
<proteinExistence type="predicted"/>
<dbReference type="RefSeq" id="WP_091403586.1">
    <property type="nucleotide sequence ID" value="NZ_FMYV01000004.1"/>
</dbReference>
<dbReference type="GO" id="GO:0005886">
    <property type="term" value="C:plasma membrane"/>
    <property type="evidence" value="ECO:0007669"/>
    <property type="project" value="TreeGrafter"/>
</dbReference>
<evidence type="ECO:0000313" key="8">
    <source>
        <dbReference type="Proteomes" id="UP000199322"/>
    </source>
</evidence>
<keyword evidence="8" id="KW-1185">Reference proteome</keyword>
<feature type="domain" description="Mechanosensitive ion channel MscS" evidence="6">
    <location>
        <begin position="183"/>
        <end position="250"/>
    </location>
</feature>
<evidence type="ECO:0000256" key="1">
    <source>
        <dbReference type="ARBA" id="ARBA00004370"/>
    </source>
</evidence>
<dbReference type="Gene3D" id="2.30.30.60">
    <property type="match status" value="1"/>
</dbReference>
<dbReference type="STRING" id="28234.SAMN04488588_1176"/>
<sequence length="388" mass="45304">MNEYLIEFFQKNFSYEVSDFVLNIIIFVIMIGSAFAVYYIVKYVLTKVIKKVVSRTKTNIDNIFFQEGVFRWLAHISPALVILAFSNYYTDYAFIFQKIAFIYITYSIIMSINSILRSITQIVETNTKTKHKPVKGFIQLIQIILFSIGGIIIVGILIDKSFAVLLSGIGALAAVLMIIFKDTLLSLTAHIQISANNMIKKGDWVTFSKYEADGTIKEMNLNTIKVQNWDNTFTYVPTWAFITDSFINWKGMENSGGRRIKKHINLDVNSFKSINDEIKENIKNIEHYKDFIKGKNLKEYTNLSLFREYTEYYISKHENINDKMIMMVRYLQNEGKGLPMEIYAFSKEKSWVIYEGVQNKIFQYIYSIIPYFQLKVYQYPSNQIIDEN</sequence>
<dbReference type="Proteomes" id="UP000199322">
    <property type="component" value="Unassembled WGS sequence"/>
</dbReference>
<dbReference type="InterPro" id="IPR006685">
    <property type="entry name" value="MscS_channel_2nd"/>
</dbReference>
<feature type="transmembrane region" description="Helical" evidence="5">
    <location>
        <begin position="162"/>
        <end position="180"/>
    </location>
</feature>
<reference evidence="7 8" key="1">
    <citation type="submission" date="2016-10" db="EMBL/GenBank/DDBJ databases">
        <authorList>
            <person name="de Groot N.N."/>
        </authorList>
    </citation>
    <scope>NUCLEOTIDE SEQUENCE [LARGE SCALE GENOMIC DNA]</scope>
    <source>
        <strain evidence="7 8">WG14</strain>
    </source>
</reference>
<dbReference type="PANTHER" id="PTHR30414">
    <property type="entry name" value="MINICONDUCTANCE MECHANOSENSITIVE CHANNEL YBDG"/>
    <property type="match status" value="1"/>
</dbReference>
<keyword evidence="4 5" id="KW-0472">Membrane</keyword>
<dbReference type="PANTHER" id="PTHR30414:SF0">
    <property type="entry name" value="MINICONDUCTANCE MECHANOSENSITIVE CHANNEL YBDG"/>
    <property type="match status" value="1"/>
</dbReference>
<feature type="transmembrane region" description="Helical" evidence="5">
    <location>
        <begin position="137"/>
        <end position="156"/>
    </location>
</feature>
<name>A0A1G6LY99_9BACT</name>
<keyword evidence="3 5" id="KW-1133">Transmembrane helix</keyword>
<dbReference type="AlphaFoldDB" id="A0A1G6LY99"/>
<dbReference type="InterPro" id="IPR030192">
    <property type="entry name" value="YbdG"/>
</dbReference>
<dbReference type="SUPFAM" id="SSF50182">
    <property type="entry name" value="Sm-like ribonucleoproteins"/>
    <property type="match status" value="1"/>
</dbReference>
<evidence type="ECO:0000256" key="2">
    <source>
        <dbReference type="ARBA" id="ARBA00022692"/>
    </source>
</evidence>
<organism evidence="7 8">
    <name type="scientific">Geotoga petraea</name>
    <dbReference type="NCBI Taxonomy" id="28234"/>
    <lineage>
        <taxon>Bacteria</taxon>
        <taxon>Thermotogati</taxon>
        <taxon>Thermotogota</taxon>
        <taxon>Thermotogae</taxon>
        <taxon>Petrotogales</taxon>
        <taxon>Petrotogaceae</taxon>
        <taxon>Geotoga</taxon>
    </lineage>
</organism>
<comment type="subcellular location">
    <subcellularLocation>
        <location evidence="1">Membrane</location>
    </subcellularLocation>
</comment>
<evidence type="ECO:0000256" key="5">
    <source>
        <dbReference type="SAM" id="Phobius"/>
    </source>
</evidence>
<accession>A0A1G6LY99</accession>
<protein>
    <submittedName>
        <fullName evidence="7">Miniconductance mechanosensitive channel</fullName>
    </submittedName>
</protein>
<evidence type="ECO:0000256" key="3">
    <source>
        <dbReference type="ARBA" id="ARBA00022989"/>
    </source>
</evidence>
<dbReference type="EMBL" id="FMYV01000004">
    <property type="protein sequence ID" value="SDC48024.1"/>
    <property type="molecule type" value="Genomic_DNA"/>
</dbReference>
<evidence type="ECO:0000313" key="7">
    <source>
        <dbReference type="EMBL" id="SDC48024.1"/>
    </source>
</evidence>
<dbReference type="Pfam" id="PF00924">
    <property type="entry name" value="MS_channel_2nd"/>
    <property type="match status" value="1"/>
</dbReference>
<dbReference type="GO" id="GO:0008381">
    <property type="term" value="F:mechanosensitive monoatomic ion channel activity"/>
    <property type="evidence" value="ECO:0007669"/>
    <property type="project" value="InterPro"/>
</dbReference>
<evidence type="ECO:0000256" key="4">
    <source>
        <dbReference type="ARBA" id="ARBA00023136"/>
    </source>
</evidence>
<feature type="transmembrane region" description="Helical" evidence="5">
    <location>
        <begin position="95"/>
        <end position="116"/>
    </location>
</feature>